<feature type="domain" description="Immunoglobulin" evidence="2">
    <location>
        <begin position="1719"/>
        <end position="1813"/>
    </location>
</feature>
<feature type="compositionally biased region" description="Polar residues" evidence="1">
    <location>
        <begin position="1955"/>
        <end position="1975"/>
    </location>
</feature>
<dbReference type="Proteomes" id="UP000037510">
    <property type="component" value="Unassembled WGS sequence"/>
</dbReference>
<feature type="region of interest" description="Disordered" evidence="1">
    <location>
        <begin position="1955"/>
        <end position="1982"/>
    </location>
</feature>
<proteinExistence type="predicted"/>
<feature type="domain" description="Immunoglobulin" evidence="2">
    <location>
        <begin position="495"/>
        <end position="576"/>
    </location>
</feature>
<organism evidence="3 4">
    <name type="scientific">Operophtera brumata</name>
    <name type="common">Winter moth</name>
    <name type="synonym">Phalaena brumata</name>
    <dbReference type="NCBI Taxonomy" id="104452"/>
    <lineage>
        <taxon>Eukaryota</taxon>
        <taxon>Metazoa</taxon>
        <taxon>Ecdysozoa</taxon>
        <taxon>Arthropoda</taxon>
        <taxon>Hexapoda</taxon>
        <taxon>Insecta</taxon>
        <taxon>Pterygota</taxon>
        <taxon>Neoptera</taxon>
        <taxon>Endopterygota</taxon>
        <taxon>Lepidoptera</taxon>
        <taxon>Glossata</taxon>
        <taxon>Ditrysia</taxon>
        <taxon>Geometroidea</taxon>
        <taxon>Geometridae</taxon>
        <taxon>Larentiinae</taxon>
        <taxon>Operophtera</taxon>
    </lineage>
</organism>
<name>A0A0L7LR73_OPEBR</name>
<evidence type="ECO:0000313" key="4">
    <source>
        <dbReference type="Proteomes" id="UP000037510"/>
    </source>
</evidence>
<sequence length="1982" mass="218430">MPSCSVTLKNLLESDSGIWEVAFKDDLGEGKSEMFHLTVIPGDLAKEDEQEDDITWLTPIDFPTRTDQNIDISLSKTSYSEDCYVRKPGGSDVMTTSANIEGVTIYSSSDFVSCRITIGPMDESLLGDWALCGKRADNNGEQDRCQLVRITWNNNARPDSQWGSINQARFNHVVNLGGTLAPVVLGSGTRITCHVITPKGEDLVIDDDSDYPNLKLVPTGSSTCSVVIGPIEASMLGDWTLYGKFRDFTGLNEVRLPMNLFLYDENNPYDQAYNVTVRDPVRRAVNLGSTLNVEVTSTGKVDSCQCKTPSGETFDLDGSSYEGASFVNVGESIACRLTIGPVEEKLLGDWRIIGKFSDNGRFTELQQSFQFIEEDPENPIIDEDIIVQNLNEQSVNTDFGNSHRLTIHSDAFIAGESCHIRTPGGLQYTIMEGFTVPGVEVIEENGVECGVIVHVQSEDAIGTWTLIARATRHSQQIERRLPFTINVEEIVEAIPKEVTIIEGNNLYVRLASPTDQYETCQLVGPIGAVSSHVVDPLHVQSCGYIITNITAADTGIWEIVYGSRTTYRASIVVDVTVSSGIDTDFTTTIDLIRDRSTNKTVGPESAVYCRLVDPQEGKPLVTTHVAQAKPIVTVSCSVATEAAVHACKFRDPQGKILLAASGVSEDRYVFHGAETREPSHQGKILLAVSGKAEGLYGFHGVENSYQSEVKTHECGLQITNPLVSDLGLWRCAIETEEDTYYGFMAVLCPWALMDPDVAAIVQQEPILKTQRELVEGVEDGPVTLSCAVEAAIRYCYFRGQNGTTFSVSPGMTSPDMEYVGAGFEAGECGVRFHGMRYGDSGRWSCHVEAMRVDHFYSHGSNMIVEGQVYDGRALDYCRYVRIDGFGFTTDNIPSEYTNSGFLTTGMCQLTIRNPTILDMHPWTVVAKIRGQDTEISRDTMEAILIGESTSTPTPAPGGVEVGVAGGQRGLSIFFYVFMSVLLVSILLGVWLGPKKSREWTYSRASAFRRSFQNSFRKQPLPPMTPNNKSDLALQYLRSVHRDCDKKLAKEDEQQDDKTWLTPIDYPTRTGQHIDITLSKTTNAEDCYVRKPGGTDVMTTNANIEGVTIQSSSDFVSCRITIGPMDESLLGDWALCGKRADNNGEQDRCQLVRISWNNNAHPDAVWGSITEARFNRLVFIGGSLAPTVDGSGTRISCHIITPQGEDLVINADSDYPNLRLMYTGSSTCSVSISPVEASMLGHWTIYGKYRDLAVLNEVRRPLNLYLFGQDVPNDQAYDVIVRVPVRRAVNLGINLNVEVTSTGKVDSCQFKTPSEETFDLDSYSYEGASFVNVGESIACRLAIGPFREELLGDWTIIGQFSHNGRFTEIHQIFQFIAEDPENPIIDEDRTVQNLDEQRVDSDFGDSHRLTIHSDALIVGESCHIRTPGGLQYTVMEGFSVPGVDVIEENGVECGVIVHVLSEDAVGTWTLIARATSHSQQIERRLPFTINVEEIVEAIPKEETIIEGNDLYVRLASPTDQYETCQLVGPIGAVSSHVVDPLHVQSCGYIITNITTADTGIWEIVYGSRTTYRASIVVNVTVSSGIDTDFTTTIDLIRDRSVNKTVGPESAVYCRLVDPQEGKPLVITHVGTWPMSPLITVSCSLAIEAAITNPLVSDLGLWRCAVETEGDIYYAFIDVLDPWALMNPNVAANVQQGVLTHLQLNKFTDHHSAVPILKSHRELVEGVEDRPVTFSCAVEAAIRYCYFRGPNGTTFSVSPGMTSPDMEYVGAGFEAGECGVRLHGMRYGDSGRWSCHVGLVGDAEEQRDQFQLDMHETMIVDHFYSHDSDMIVEGRVYDGRALDYCRYVRIDGFGFTTESIPSEYTNSGFLTNGVCQLTIRNPTILDMHPWTVVAKIRGQDNEISRDTMEAILIGEPAPEINEIGSPGRIHPPGSVAWPQKEQRMDLLPRLSIQTECAEQLQETTASTPNPGQSTNLDLPTKKIL</sequence>
<feature type="domain" description="Immunoglobulin" evidence="2">
    <location>
        <begin position="1498"/>
        <end position="1579"/>
    </location>
</feature>
<evidence type="ECO:0000313" key="3">
    <source>
        <dbReference type="EMBL" id="KOB77914.1"/>
    </source>
</evidence>
<evidence type="ECO:0000256" key="1">
    <source>
        <dbReference type="SAM" id="MobiDB-lite"/>
    </source>
</evidence>
<feature type="domain" description="Immunoglobulin" evidence="2">
    <location>
        <begin position="771"/>
        <end position="865"/>
    </location>
</feature>
<comment type="caution">
    <text evidence="3">The sequence shown here is derived from an EMBL/GenBank/DDBJ whole genome shotgun (WGS) entry which is preliminary data.</text>
</comment>
<dbReference type="InterPro" id="IPR003599">
    <property type="entry name" value="Ig_sub"/>
</dbReference>
<accession>A0A0L7LR73</accession>
<dbReference type="EMBL" id="JTDY01000283">
    <property type="protein sequence ID" value="KOB77914.1"/>
    <property type="molecule type" value="Genomic_DNA"/>
</dbReference>
<dbReference type="STRING" id="104452.A0A0L7LR73"/>
<reference evidence="3 4" key="1">
    <citation type="journal article" date="2015" name="Genome Biol. Evol.">
        <title>The genome of winter moth (Operophtera brumata) provides a genomic perspective on sexual dimorphism and phenology.</title>
        <authorList>
            <person name="Derks M.F."/>
            <person name="Smit S."/>
            <person name="Salis L."/>
            <person name="Schijlen E."/>
            <person name="Bossers A."/>
            <person name="Mateman C."/>
            <person name="Pijl A.S."/>
            <person name="de Ridder D."/>
            <person name="Groenen M.A."/>
            <person name="Visser M.E."/>
            <person name="Megens H.J."/>
        </authorList>
    </citation>
    <scope>NUCLEOTIDE SEQUENCE [LARGE SCALE GENOMIC DNA]</scope>
    <source>
        <strain evidence="3">WM2013NL</strain>
        <tissue evidence="3">Head and thorax</tissue>
    </source>
</reference>
<evidence type="ECO:0000259" key="2">
    <source>
        <dbReference type="SMART" id="SM00409"/>
    </source>
</evidence>
<gene>
    <name evidence="3" type="ORF">OBRU01_03354</name>
</gene>
<keyword evidence="4" id="KW-1185">Reference proteome</keyword>
<dbReference type="SMART" id="SM00409">
    <property type="entry name" value="IG"/>
    <property type="match status" value="4"/>
</dbReference>
<protein>
    <recommendedName>
        <fullName evidence="2">Immunoglobulin domain-containing protein</fullName>
    </recommendedName>
</protein>